<accession>A0A2T5K781</accession>
<name>A0A2T5K781_9RHOB</name>
<organism evidence="1 2">
    <name type="scientific">Cereibacter azotoformans</name>
    <dbReference type="NCBI Taxonomy" id="43057"/>
    <lineage>
        <taxon>Bacteria</taxon>
        <taxon>Pseudomonadati</taxon>
        <taxon>Pseudomonadota</taxon>
        <taxon>Alphaproteobacteria</taxon>
        <taxon>Rhodobacterales</taxon>
        <taxon>Paracoccaceae</taxon>
        <taxon>Cereibacter</taxon>
    </lineage>
</organism>
<dbReference type="AlphaFoldDB" id="A0A2T5K781"/>
<reference evidence="1 2" key="1">
    <citation type="submission" date="2018-04" db="EMBL/GenBank/DDBJ databases">
        <title>Genomic Encyclopedia of Type Strains, Phase III (KMG-III): the genomes of soil and plant-associated and newly described type strains.</title>
        <authorList>
            <person name="Whitman W."/>
        </authorList>
    </citation>
    <scope>NUCLEOTIDE SEQUENCE [LARGE SCALE GENOMIC DNA]</scope>
    <source>
        <strain evidence="1 2">KA25</strain>
    </source>
</reference>
<evidence type="ECO:0000313" key="1">
    <source>
        <dbReference type="EMBL" id="PTR18208.1"/>
    </source>
</evidence>
<proteinExistence type="predicted"/>
<dbReference type="EMBL" id="QAOT01000009">
    <property type="protein sequence ID" value="PTR18208.1"/>
    <property type="molecule type" value="Genomic_DNA"/>
</dbReference>
<comment type="caution">
    <text evidence="1">The sequence shown here is derived from an EMBL/GenBank/DDBJ whole genome shotgun (WGS) entry which is preliminary data.</text>
</comment>
<protein>
    <submittedName>
        <fullName evidence="1">Uncharacterized protein</fullName>
    </submittedName>
</protein>
<keyword evidence="2" id="KW-1185">Reference proteome</keyword>
<dbReference type="RefSeq" id="WP_108221111.1">
    <property type="nucleotide sequence ID" value="NZ_QAOT01000009.1"/>
</dbReference>
<sequence length="101" mass="10756">MSTPPTPHRRLSDADIERLISEAASRAAEQAVRQAFGALGVDPSDPAHVRDWHADMLWTRSAREGSSRLSTSLKTTILGTIATAALYALWRVIQGGAGSGS</sequence>
<evidence type="ECO:0000313" key="2">
    <source>
        <dbReference type="Proteomes" id="UP000244060"/>
    </source>
</evidence>
<gene>
    <name evidence="1" type="ORF">C8J28_109168</name>
</gene>
<dbReference type="Proteomes" id="UP000244060">
    <property type="component" value="Unassembled WGS sequence"/>
</dbReference>